<accession>A0A1B8QDM6</accession>
<feature type="signal peptide" evidence="2">
    <location>
        <begin position="1"/>
        <end position="22"/>
    </location>
</feature>
<dbReference type="Proteomes" id="UP000092508">
    <property type="component" value="Unassembled WGS sequence"/>
</dbReference>
<dbReference type="SUPFAM" id="SSF101898">
    <property type="entry name" value="NHL repeat"/>
    <property type="match status" value="1"/>
</dbReference>
<evidence type="ECO:0000313" key="4">
    <source>
        <dbReference type="EMBL" id="OBX79715.1"/>
    </source>
</evidence>
<dbReference type="InterPro" id="IPR027372">
    <property type="entry name" value="Phytase-like_dom"/>
</dbReference>
<dbReference type="Pfam" id="PF13449">
    <property type="entry name" value="Phytase-like"/>
    <property type="match status" value="1"/>
</dbReference>
<organism evidence="4 5">
    <name type="scientific">Faucicola atlantae</name>
    <dbReference type="NCBI Taxonomy" id="34059"/>
    <lineage>
        <taxon>Bacteria</taxon>
        <taxon>Pseudomonadati</taxon>
        <taxon>Pseudomonadota</taxon>
        <taxon>Gammaproteobacteria</taxon>
        <taxon>Moraxellales</taxon>
        <taxon>Moraxellaceae</taxon>
        <taxon>Faucicola</taxon>
    </lineage>
</organism>
<keyword evidence="2" id="KW-0732">Signal</keyword>
<feature type="region of interest" description="Disordered" evidence="1">
    <location>
        <begin position="40"/>
        <end position="68"/>
    </location>
</feature>
<dbReference type="PROSITE" id="PS51257">
    <property type="entry name" value="PROKAR_LIPOPROTEIN"/>
    <property type="match status" value="1"/>
</dbReference>
<proteinExistence type="predicted"/>
<feature type="chain" id="PRO_5008612292" description="Phytase-like domain-containing protein" evidence="2">
    <location>
        <begin position="23"/>
        <end position="543"/>
    </location>
</feature>
<comment type="caution">
    <text evidence="4">The sequence shown here is derived from an EMBL/GenBank/DDBJ whole genome shotgun (WGS) entry which is preliminary data.</text>
</comment>
<sequence>MLKSVSALRLSYLAIAIGSALALSACGDDDNETKIVAVNTDTATNTGTPNNNTNNNTGTADTSTPPTPPKTVTYEQILANIAGQGVDLPKVNANLLTLKDKDGKTVVIQQGGYGSDAFVNPNNPKQFYAITDRGPNADVKNGMDKADAKAFPVPKFAPQIGLFELQDNGAIKLIKTITLKRPDGVTEVTGLPNPNFGATNELAYGKNLTGDYFDRLLLKDPSEPYNASLNPTQTDAYGMDSEGLAVMKDGTFWISDEYGPHIVHYDANGKELARINAFSGNEAGASTFKVNGKTIYLPAEFKNRRPNRGMEGLTVTPDQKYLVGIMQSAMENPKSAAKKSNMTRIVRINLATGDIEQFLYRQERAADGSVLSDSNSGLVAINDHEFLVVERDGKSPVDDANATKMIYRIDLNGATNIEAIKDSGDIKQDADQGLMIGGKTLEALTADETGWDTLKANNITPVGKKMFMDLVKTFNYPHEKFEGILLFPNGQVGVINDDDFGISSQNDKANKRDYVTQKYMDKAGTQIETNRIYIAPLNQYQAK</sequence>
<evidence type="ECO:0000256" key="1">
    <source>
        <dbReference type="SAM" id="MobiDB-lite"/>
    </source>
</evidence>
<feature type="compositionally biased region" description="Low complexity" evidence="1">
    <location>
        <begin position="40"/>
        <end position="64"/>
    </location>
</feature>
<dbReference type="PANTHER" id="PTHR37957">
    <property type="entry name" value="BLR7070 PROTEIN"/>
    <property type="match status" value="1"/>
</dbReference>
<evidence type="ECO:0000259" key="3">
    <source>
        <dbReference type="Pfam" id="PF13449"/>
    </source>
</evidence>
<evidence type="ECO:0000256" key="2">
    <source>
        <dbReference type="SAM" id="SignalP"/>
    </source>
</evidence>
<dbReference type="RefSeq" id="WP_067235926.1">
    <property type="nucleotide sequence ID" value="NZ_LZMZ01000011.1"/>
</dbReference>
<protein>
    <recommendedName>
        <fullName evidence="3">Phytase-like domain-containing protein</fullName>
    </recommendedName>
</protein>
<gene>
    <name evidence="4" type="ORF">A9308_05340</name>
</gene>
<name>A0A1B8QDM6_9GAMM</name>
<dbReference type="EMBL" id="LZMZ01000011">
    <property type="protein sequence ID" value="OBX79715.1"/>
    <property type="molecule type" value="Genomic_DNA"/>
</dbReference>
<reference evidence="4 5" key="1">
    <citation type="submission" date="2016-06" db="EMBL/GenBank/DDBJ databases">
        <title>Draft genome of Moraxella atlantae CCUG 66109.</title>
        <authorList>
            <person name="Salva-Serra F."/>
            <person name="Engstrom-Jakobsson H."/>
            <person name="Thorell K."/>
            <person name="Gonzales-Siles L."/>
            <person name="Karlsson R."/>
            <person name="Boulund F."/>
            <person name="Engstrand L."/>
            <person name="Kristiansson E."/>
            <person name="Moore E."/>
        </authorList>
    </citation>
    <scope>NUCLEOTIDE SEQUENCE [LARGE SCALE GENOMIC DNA]</scope>
    <source>
        <strain evidence="4 5">CCUG 66109</strain>
    </source>
</reference>
<dbReference type="STRING" id="34059.A9308_05340"/>
<evidence type="ECO:0000313" key="5">
    <source>
        <dbReference type="Proteomes" id="UP000092508"/>
    </source>
</evidence>
<dbReference type="PANTHER" id="PTHR37957:SF1">
    <property type="entry name" value="PHYTASE-LIKE DOMAIN-CONTAINING PROTEIN"/>
    <property type="match status" value="1"/>
</dbReference>
<dbReference type="AlphaFoldDB" id="A0A1B8QDM6"/>
<feature type="domain" description="Phytase-like" evidence="3">
    <location>
        <begin position="120"/>
        <end position="500"/>
    </location>
</feature>